<reference evidence="3 4" key="1">
    <citation type="journal article" date="2023" name="Hortic Res">
        <title>Pangenome of water caltrop reveals structural variations and asymmetric subgenome divergence after allopolyploidization.</title>
        <authorList>
            <person name="Zhang X."/>
            <person name="Chen Y."/>
            <person name="Wang L."/>
            <person name="Yuan Y."/>
            <person name="Fang M."/>
            <person name="Shi L."/>
            <person name="Lu R."/>
            <person name="Comes H.P."/>
            <person name="Ma Y."/>
            <person name="Chen Y."/>
            <person name="Huang G."/>
            <person name="Zhou Y."/>
            <person name="Zheng Z."/>
            <person name="Qiu Y."/>
        </authorList>
    </citation>
    <scope>NUCLEOTIDE SEQUENCE [LARGE SCALE GENOMIC DNA]</scope>
    <source>
        <tissue evidence="3">Roots</tissue>
    </source>
</reference>
<dbReference type="EMBL" id="JAXIOK010000009">
    <property type="protein sequence ID" value="KAK4762283.1"/>
    <property type="molecule type" value="Genomic_DNA"/>
</dbReference>
<sequence length="194" mass="22183">MEFTASVAATRGGGSLPMPSPRKEWRAVSEHQHGRMPLDEELGRSNLGQSDERTIYEAQQEMQSLDVQFSSISIHGNSNNDYLQQHLHGIAGQREELQHMEIDLRAQMIIWSEITNMRKSFETQVKEHADAVVKLQEQFHEKEQIIHHLEKKMEDKDNEILAIKRDNEAVSHGFGQGRSAERTDEGTGNIQKRA</sequence>
<organism evidence="3 4">
    <name type="scientific">Trapa incisa</name>
    <dbReference type="NCBI Taxonomy" id="236973"/>
    <lineage>
        <taxon>Eukaryota</taxon>
        <taxon>Viridiplantae</taxon>
        <taxon>Streptophyta</taxon>
        <taxon>Embryophyta</taxon>
        <taxon>Tracheophyta</taxon>
        <taxon>Spermatophyta</taxon>
        <taxon>Magnoliopsida</taxon>
        <taxon>eudicotyledons</taxon>
        <taxon>Gunneridae</taxon>
        <taxon>Pentapetalae</taxon>
        <taxon>rosids</taxon>
        <taxon>malvids</taxon>
        <taxon>Myrtales</taxon>
        <taxon>Lythraceae</taxon>
        <taxon>Trapa</taxon>
    </lineage>
</organism>
<comment type="caution">
    <text evidence="3">The sequence shown here is derived from an EMBL/GenBank/DDBJ whole genome shotgun (WGS) entry which is preliminary data.</text>
</comment>
<dbReference type="PANTHER" id="PTHR35766:SF1">
    <property type="entry name" value="OS08G0543600 PROTEIN"/>
    <property type="match status" value="1"/>
</dbReference>
<dbReference type="PANTHER" id="PTHR35766">
    <property type="entry name" value="OS08G0543600 PROTEIN"/>
    <property type="match status" value="1"/>
</dbReference>
<evidence type="ECO:0000256" key="2">
    <source>
        <dbReference type="SAM" id="MobiDB-lite"/>
    </source>
</evidence>
<keyword evidence="1" id="KW-0175">Coiled coil</keyword>
<accession>A0AAN7K5P7</accession>
<evidence type="ECO:0000313" key="4">
    <source>
        <dbReference type="Proteomes" id="UP001345219"/>
    </source>
</evidence>
<name>A0AAN7K5P7_9MYRT</name>
<feature type="region of interest" description="Disordered" evidence="2">
    <location>
        <begin position="167"/>
        <end position="194"/>
    </location>
</feature>
<gene>
    <name evidence="3" type="ORF">SAY87_030167</name>
</gene>
<keyword evidence="4" id="KW-1185">Reference proteome</keyword>
<proteinExistence type="predicted"/>
<evidence type="ECO:0000313" key="3">
    <source>
        <dbReference type="EMBL" id="KAK4762283.1"/>
    </source>
</evidence>
<feature type="compositionally biased region" description="Basic and acidic residues" evidence="2">
    <location>
        <begin position="21"/>
        <end position="43"/>
    </location>
</feature>
<protein>
    <submittedName>
        <fullName evidence="3">Uncharacterized protein</fullName>
    </submittedName>
</protein>
<dbReference type="Proteomes" id="UP001345219">
    <property type="component" value="Chromosome 23"/>
</dbReference>
<evidence type="ECO:0000256" key="1">
    <source>
        <dbReference type="SAM" id="Coils"/>
    </source>
</evidence>
<dbReference type="AlphaFoldDB" id="A0AAN7K5P7"/>
<feature type="region of interest" description="Disordered" evidence="2">
    <location>
        <begin position="1"/>
        <end position="45"/>
    </location>
</feature>
<feature type="coiled-coil region" evidence="1">
    <location>
        <begin position="118"/>
        <end position="166"/>
    </location>
</feature>